<keyword evidence="2" id="KW-1185">Reference proteome</keyword>
<name>A0A6G0W5X9_9STRA</name>
<dbReference type="VEuPathDB" id="FungiDB:AeMF1_015418"/>
<evidence type="ECO:0008006" key="3">
    <source>
        <dbReference type="Google" id="ProtNLM"/>
    </source>
</evidence>
<dbReference type="InterPro" id="IPR036047">
    <property type="entry name" value="F-box-like_dom_sf"/>
</dbReference>
<protein>
    <recommendedName>
        <fullName evidence="3">F-box domain-containing protein</fullName>
    </recommendedName>
</protein>
<dbReference type="Proteomes" id="UP000481153">
    <property type="component" value="Unassembled WGS sequence"/>
</dbReference>
<comment type="caution">
    <text evidence="1">The sequence shown here is derived from an EMBL/GenBank/DDBJ whole genome shotgun (WGS) entry which is preliminary data.</text>
</comment>
<dbReference type="SUPFAM" id="SSF81383">
    <property type="entry name" value="F-box domain"/>
    <property type="match status" value="1"/>
</dbReference>
<sequence length="334" mass="37930">MSTIVAAAAAAAASTRTAVSPCSSSARRDFQDLVYMSEELIVMVFSYLTPAAIVKTRELSKAWAVVSTMDRIWKPLCVTRWQLFQPRLLRLTRYGVHSYTGLYRHLDGAKQKPNGAYSNQDKLTWGHARHDGVEAWLTLGHRSDCRTIRVHSKSYIQLRVVVQNLSAPVVWVDMAAIQVHFKNGPIVPVIGVDSRLHPQIDMTPRVLAWNGQATSESATCLSSPSLRFLDFVVLGVYVECNECDFEADFLERASSVWVPMKRRGDCTDLSRCRCMLIPDHYHHFGLHVSVVDESVIWNRYTECNRGFMVLNAKDRLRETNSHDLPMRYLIDDRA</sequence>
<organism evidence="1 2">
    <name type="scientific">Aphanomyces euteiches</name>
    <dbReference type="NCBI Taxonomy" id="100861"/>
    <lineage>
        <taxon>Eukaryota</taxon>
        <taxon>Sar</taxon>
        <taxon>Stramenopiles</taxon>
        <taxon>Oomycota</taxon>
        <taxon>Saprolegniomycetes</taxon>
        <taxon>Saprolegniales</taxon>
        <taxon>Verrucalvaceae</taxon>
        <taxon>Aphanomyces</taxon>
    </lineage>
</organism>
<evidence type="ECO:0000313" key="1">
    <source>
        <dbReference type="EMBL" id="KAF0721876.1"/>
    </source>
</evidence>
<dbReference type="EMBL" id="VJMJ01000361">
    <property type="protein sequence ID" value="KAF0721876.1"/>
    <property type="molecule type" value="Genomic_DNA"/>
</dbReference>
<reference evidence="1 2" key="1">
    <citation type="submission" date="2019-07" db="EMBL/GenBank/DDBJ databases">
        <title>Genomics analysis of Aphanomyces spp. identifies a new class of oomycete effector associated with host adaptation.</title>
        <authorList>
            <person name="Gaulin E."/>
        </authorList>
    </citation>
    <scope>NUCLEOTIDE SEQUENCE [LARGE SCALE GENOMIC DNA]</scope>
    <source>
        <strain evidence="1 2">ATCC 201684</strain>
    </source>
</reference>
<gene>
    <name evidence="1" type="ORF">Ae201684_018863</name>
</gene>
<proteinExistence type="predicted"/>
<accession>A0A6G0W5X9</accession>
<evidence type="ECO:0000313" key="2">
    <source>
        <dbReference type="Proteomes" id="UP000481153"/>
    </source>
</evidence>
<dbReference type="AlphaFoldDB" id="A0A6G0W5X9"/>
<dbReference type="Gene3D" id="1.20.1280.50">
    <property type="match status" value="1"/>
</dbReference>